<dbReference type="STRING" id="1249101.BST21_05460"/>
<organism evidence="1 2">
    <name type="scientific">Mycolicibacterium celeriflavum</name>
    <name type="common">Mycobacterium celeriflavum</name>
    <dbReference type="NCBI Taxonomy" id="1249101"/>
    <lineage>
        <taxon>Bacteria</taxon>
        <taxon>Bacillati</taxon>
        <taxon>Actinomycetota</taxon>
        <taxon>Actinomycetes</taxon>
        <taxon>Mycobacteriales</taxon>
        <taxon>Mycobacteriaceae</taxon>
        <taxon>Mycolicibacterium</taxon>
    </lineage>
</organism>
<dbReference type="RefSeq" id="WP_083000649.1">
    <property type="nucleotide sequence ID" value="NZ_AP022591.1"/>
</dbReference>
<accession>A0A1X0C115</accession>
<dbReference type="Proteomes" id="UP000466431">
    <property type="component" value="Chromosome"/>
</dbReference>
<sequence>MTTNTPPEAFIVGDNGLPLGHINIDQLQADATLLMYEMAAAAGNDTATDQVSIKWASTHDPDYFGYLCAAALSLMTRHVLAPTLDVTAQLGTDLRPGLHQASDDAHRDLGGDI</sequence>
<name>A0A1X0C115_MYCCF</name>
<gene>
    <name evidence="1" type="ORF">MCEL_04800</name>
</gene>
<reference evidence="1 2" key="1">
    <citation type="journal article" date="2019" name="Emerg. Microbes Infect.">
        <title>Comprehensive subspecies identification of 175 nontuberculous mycobacteria species based on 7547 genomic profiles.</title>
        <authorList>
            <person name="Matsumoto Y."/>
            <person name="Kinjo T."/>
            <person name="Motooka D."/>
            <person name="Nabeya D."/>
            <person name="Jung N."/>
            <person name="Uechi K."/>
            <person name="Horii T."/>
            <person name="Iida T."/>
            <person name="Fujita J."/>
            <person name="Nakamura S."/>
        </authorList>
    </citation>
    <scope>NUCLEOTIDE SEQUENCE [LARGE SCALE GENOMIC DNA]</scope>
    <source>
        <strain evidence="1 2">JCM 18439</strain>
    </source>
</reference>
<protein>
    <submittedName>
        <fullName evidence="1">Uncharacterized protein</fullName>
    </submittedName>
</protein>
<dbReference type="EMBL" id="AP022591">
    <property type="protein sequence ID" value="BBY42185.1"/>
    <property type="molecule type" value="Genomic_DNA"/>
</dbReference>
<keyword evidence="2" id="KW-1185">Reference proteome</keyword>
<evidence type="ECO:0000313" key="2">
    <source>
        <dbReference type="Proteomes" id="UP000466431"/>
    </source>
</evidence>
<proteinExistence type="predicted"/>
<evidence type="ECO:0000313" key="1">
    <source>
        <dbReference type="EMBL" id="BBY42185.1"/>
    </source>
</evidence>
<dbReference type="KEGG" id="mcee:MCEL_04800"/>
<dbReference type="AlphaFoldDB" id="A0A1X0C115"/>
<dbReference type="OrthoDB" id="4375197at2"/>